<organism evidence="2 3">
    <name type="scientific">Paxillus rubicundulus Ve08.2h10</name>
    <dbReference type="NCBI Taxonomy" id="930991"/>
    <lineage>
        <taxon>Eukaryota</taxon>
        <taxon>Fungi</taxon>
        <taxon>Dikarya</taxon>
        <taxon>Basidiomycota</taxon>
        <taxon>Agaricomycotina</taxon>
        <taxon>Agaricomycetes</taxon>
        <taxon>Agaricomycetidae</taxon>
        <taxon>Boletales</taxon>
        <taxon>Paxilineae</taxon>
        <taxon>Paxillaceae</taxon>
        <taxon>Paxillus</taxon>
    </lineage>
</organism>
<feature type="region of interest" description="Disordered" evidence="1">
    <location>
        <begin position="69"/>
        <end position="105"/>
    </location>
</feature>
<dbReference type="AlphaFoldDB" id="A0A0D0DE20"/>
<evidence type="ECO:0000313" key="2">
    <source>
        <dbReference type="EMBL" id="KIK95657.1"/>
    </source>
</evidence>
<feature type="non-terminal residue" evidence="2">
    <location>
        <position position="187"/>
    </location>
</feature>
<evidence type="ECO:0000256" key="1">
    <source>
        <dbReference type="SAM" id="MobiDB-lite"/>
    </source>
</evidence>
<gene>
    <name evidence="2" type="ORF">PAXRUDRAFT_140187</name>
</gene>
<feature type="compositionally biased region" description="Basic and acidic residues" evidence="1">
    <location>
        <begin position="89"/>
        <end position="105"/>
    </location>
</feature>
<feature type="compositionally biased region" description="Polar residues" evidence="1">
    <location>
        <begin position="77"/>
        <end position="88"/>
    </location>
</feature>
<keyword evidence="3" id="KW-1185">Reference proteome</keyword>
<evidence type="ECO:0000313" key="3">
    <source>
        <dbReference type="Proteomes" id="UP000054538"/>
    </source>
</evidence>
<proteinExistence type="predicted"/>
<dbReference type="OrthoDB" id="2682730at2759"/>
<dbReference type="HOGENOM" id="CLU_018294_4_1_1"/>
<protein>
    <submittedName>
        <fullName evidence="2">Uncharacterized protein</fullName>
    </submittedName>
</protein>
<reference evidence="3" key="2">
    <citation type="submission" date="2015-01" db="EMBL/GenBank/DDBJ databases">
        <title>Evolutionary Origins and Diversification of the Mycorrhizal Mutualists.</title>
        <authorList>
            <consortium name="DOE Joint Genome Institute"/>
            <consortium name="Mycorrhizal Genomics Consortium"/>
            <person name="Kohler A."/>
            <person name="Kuo A."/>
            <person name="Nagy L.G."/>
            <person name="Floudas D."/>
            <person name="Copeland A."/>
            <person name="Barry K.W."/>
            <person name="Cichocki N."/>
            <person name="Veneault-Fourrey C."/>
            <person name="LaButti K."/>
            <person name="Lindquist E.A."/>
            <person name="Lipzen A."/>
            <person name="Lundell T."/>
            <person name="Morin E."/>
            <person name="Murat C."/>
            <person name="Riley R."/>
            <person name="Ohm R."/>
            <person name="Sun H."/>
            <person name="Tunlid A."/>
            <person name="Henrissat B."/>
            <person name="Grigoriev I.V."/>
            <person name="Hibbett D.S."/>
            <person name="Martin F."/>
        </authorList>
    </citation>
    <scope>NUCLEOTIDE SEQUENCE [LARGE SCALE GENOMIC DNA]</scope>
    <source>
        <strain evidence="3">Ve08.2h10</strain>
    </source>
</reference>
<dbReference type="EMBL" id="KN825029">
    <property type="protein sequence ID" value="KIK95657.1"/>
    <property type="molecule type" value="Genomic_DNA"/>
</dbReference>
<accession>A0A0D0DE20</accession>
<name>A0A0D0DE20_9AGAM</name>
<dbReference type="Proteomes" id="UP000054538">
    <property type="component" value="Unassembled WGS sequence"/>
</dbReference>
<reference evidence="2 3" key="1">
    <citation type="submission" date="2014-04" db="EMBL/GenBank/DDBJ databases">
        <authorList>
            <consortium name="DOE Joint Genome Institute"/>
            <person name="Kuo A."/>
            <person name="Kohler A."/>
            <person name="Jargeat P."/>
            <person name="Nagy L.G."/>
            <person name="Floudas D."/>
            <person name="Copeland A."/>
            <person name="Barry K.W."/>
            <person name="Cichocki N."/>
            <person name="Veneault-Fourrey C."/>
            <person name="LaButti K."/>
            <person name="Lindquist E.A."/>
            <person name="Lipzen A."/>
            <person name="Lundell T."/>
            <person name="Morin E."/>
            <person name="Murat C."/>
            <person name="Sun H."/>
            <person name="Tunlid A."/>
            <person name="Henrissat B."/>
            <person name="Grigoriev I.V."/>
            <person name="Hibbett D.S."/>
            <person name="Martin F."/>
            <person name="Nordberg H.P."/>
            <person name="Cantor M.N."/>
            <person name="Hua S.X."/>
        </authorList>
    </citation>
    <scope>NUCLEOTIDE SEQUENCE [LARGE SCALE GENOMIC DNA]</scope>
    <source>
        <strain evidence="2 3">Ve08.2h10</strain>
    </source>
</reference>
<sequence length="187" mass="21028">QIQERKVKLLAELKAGRPISEVDQEWLDGDGNLIDEGWVVEALDEASYYEQGVERLDSQNKLVVQKLQKLAGGGRKSPNTASVGSTKMSSHEKIKPPAKSQKKENATLAQQIEILDWYHANGKNQVKMAIHFNTIYPSLHLKQPRISAWLKDELKLWAESEASINLSCLAKKSPQTQHSKVTEMLDL</sequence>
<dbReference type="InParanoid" id="A0A0D0DE20"/>